<dbReference type="EC" id="1.1.1.127" evidence="2"/>
<dbReference type="SUPFAM" id="SSF51735">
    <property type="entry name" value="NAD(P)-binding Rossmann-fold domains"/>
    <property type="match status" value="1"/>
</dbReference>
<proteinExistence type="inferred from homology"/>
<comment type="similarity">
    <text evidence="1">Belongs to the short-chain dehydrogenases/reductases (SDR) family.</text>
</comment>
<dbReference type="GO" id="GO:0047001">
    <property type="term" value="F:2-dehydro-3-deoxy-D-gluconate 5-dehydrogenase activity"/>
    <property type="evidence" value="ECO:0007669"/>
    <property type="project" value="UniProtKB-EC"/>
</dbReference>
<protein>
    <submittedName>
        <fullName evidence="2">2-dehydro-3-deoxy-D-gluconate 5-dehydrogenase</fullName>
        <ecNumber evidence="2">1.1.1.127</ecNumber>
    </submittedName>
</protein>
<evidence type="ECO:0000256" key="1">
    <source>
        <dbReference type="ARBA" id="ARBA00006484"/>
    </source>
</evidence>
<dbReference type="EMBL" id="VSSQ01051559">
    <property type="protein sequence ID" value="MPN05650.1"/>
    <property type="molecule type" value="Genomic_DNA"/>
</dbReference>
<name>A0A645EW32_9ZZZZ</name>
<comment type="caution">
    <text evidence="2">The sequence shown here is derived from an EMBL/GenBank/DDBJ whole genome shotgun (WGS) entry which is preliminary data.</text>
</comment>
<dbReference type="PROSITE" id="PS00061">
    <property type="entry name" value="ADH_SHORT"/>
    <property type="match status" value="1"/>
</dbReference>
<gene>
    <name evidence="2" type="primary">kduD_30</name>
    <name evidence="2" type="ORF">SDC9_152901</name>
</gene>
<dbReference type="FunFam" id="3.40.50.720:FF:000084">
    <property type="entry name" value="Short-chain dehydrogenase reductase"/>
    <property type="match status" value="1"/>
</dbReference>
<dbReference type="PANTHER" id="PTHR42760">
    <property type="entry name" value="SHORT-CHAIN DEHYDROGENASES/REDUCTASES FAMILY MEMBER"/>
    <property type="match status" value="1"/>
</dbReference>
<dbReference type="Pfam" id="PF13561">
    <property type="entry name" value="adh_short_C2"/>
    <property type="match status" value="1"/>
</dbReference>
<sequence>MNYRNMMDFSEKSVLITGGTGSMGREFACAFASCGANIIISDVNENAADEIVETCQSYGVKAKFIKCNLLNVSDIKQMVAESVSTFGKIDILCNHAGFNNRKSAIEYTEAEWDKLIGVDLKAVFFVATAIGKHMLENGIRGKIINTASVSAARGHKNLSIYASAKGGIRQLTKVLAHEWAEAGINVNAVGPGYVLTLQTQHYINDPVTKNSLLAHVPLKRFGECSDIAATVLFLASEGASYITGQTIFVEGGRLID</sequence>
<evidence type="ECO:0000313" key="2">
    <source>
        <dbReference type="EMBL" id="MPN05650.1"/>
    </source>
</evidence>
<dbReference type="InterPro" id="IPR020904">
    <property type="entry name" value="Sc_DH/Rdtase_CS"/>
</dbReference>
<dbReference type="PRINTS" id="PR00080">
    <property type="entry name" value="SDRFAMILY"/>
</dbReference>
<dbReference type="PRINTS" id="PR00081">
    <property type="entry name" value="GDHRDH"/>
</dbReference>
<keyword evidence="2" id="KW-0560">Oxidoreductase</keyword>
<dbReference type="InterPro" id="IPR002347">
    <property type="entry name" value="SDR_fam"/>
</dbReference>
<accession>A0A645EW32</accession>
<dbReference type="AlphaFoldDB" id="A0A645EW32"/>
<dbReference type="InterPro" id="IPR036291">
    <property type="entry name" value="NAD(P)-bd_dom_sf"/>
</dbReference>
<organism evidence="2">
    <name type="scientific">bioreactor metagenome</name>
    <dbReference type="NCBI Taxonomy" id="1076179"/>
    <lineage>
        <taxon>unclassified sequences</taxon>
        <taxon>metagenomes</taxon>
        <taxon>ecological metagenomes</taxon>
    </lineage>
</organism>
<reference evidence="2" key="1">
    <citation type="submission" date="2019-08" db="EMBL/GenBank/DDBJ databases">
        <authorList>
            <person name="Kucharzyk K."/>
            <person name="Murdoch R.W."/>
            <person name="Higgins S."/>
            <person name="Loffler F."/>
        </authorList>
    </citation>
    <scope>NUCLEOTIDE SEQUENCE</scope>
</reference>
<dbReference type="Gene3D" id="3.40.50.720">
    <property type="entry name" value="NAD(P)-binding Rossmann-like Domain"/>
    <property type="match status" value="1"/>
</dbReference>